<dbReference type="CDD" id="cd00180">
    <property type="entry name" value="PKc"/>
    <property type="match status" value="1"/>
</dbReference>
<dbReference type="SUPFAM" id="SSF53067">
    <property type="entry name" value="Actin-like ATPase domain"/>
    <property type="match status" value="1"/>
</dbReference>
<feature type="compositionally biased region" description="Basic and acidic residues" evidence="1">
    <location>
        <begin position="505"/>
        <end position="537"/>
    </location>
</feature>
<dbReference type="InterPro" id="IPR043129">
    <property type="entry name" value="ATPase_NBD"/>
</dbReference>
<gene>
    <name evidence="3" type="ORF">PAPYR_7693</name>
</gene>
<proteinExistence type="predicted"/>
<keyword evidence="4" id="KW-1185">Reference proteome</keyword>
<dbReference type="InterPro" id="IPR051681">
    <property type="entry name" value="Ser/Thr_Kinases-Pseudokinases"/>
</dbReference>
<feature type="compositionally biased region" description="Low complexity" evidence="1">
    <location>
        <begin position="88"/>
        <end position="107"/>
    </location>
</feature>
<name>A0ABQ8UF18_9EUKA</name>
<dbReference type="InterPro" id="IPR008271">
    <property type="entry name" value="Ser/Thr_kinase_AS"/>
</dbReference>
<dbReference type="PROSITE" id="PS50011">
    <property type="entry name" value="PROTEIN_KINASE_DOM"/>
    <property type="match status" value="1"/>
</dbReference>
<dbReference type="Gene3D" id="1.10.510.10">
    <property type="entry name" value="Transferase(Phosphotransferase) domain 1"/>
    <property type="match status" value="1"/>
</dbReference>
<feature type="compositionally biased region" description="Basic and acidic residues" evidence="1">
    <location>
        <begin position="544"/>
        <end position="632"/>
    </location>
</feature>
<protein>
    <submittedName>
        <fullName evidence="3">Choline-binding surface protein A</fullName>
    </submittedName>
</protein>
<dbReference type="Pfam" id="PF00069">
    <property type="entry name" value="Pkinase"/>
    <property type="match status" value="1"/>
</dbReference>
<dbReference type="PANTHER" id="PTHR44329">
    <property type="entry name" value="SERINE/THREONINE-PROTEIN KINASE TNNI3K-RELATED"/>
    <property type="match status" value="1"/>
</dbReference>
<dbReference type="PANTHER" id="PTHR44329:SF214">
    <property type="entry name" value="PROTEIN KINASE DOMAIN-CONTAINING PROTEIN"/>
    <property type="match status" value="1"/>
</dbReference>
<dbReference type="SUPFAM" id="SSF56112">
    <property type="entry name" value="Protein kinase-like (PK-like)"/>
    <property type="match status" value="1"/>
</dbReference>
<evidence type="ECO:0000259" key="2">
    <source>
        <dbReference type="PROSITE" id="PS50011"/>
    </source>
</evidence>
<dbReference type="Gene3D" id="3.30.420.40">
    <property type="match status" value="1"/>
</dbReference>
<dbReference type="InterPro" id="IPR000719">
    <property type="entry name" value="Prot_kinase_dom"/>
</dbReference>
<sequence length="1078" mass="117719">MSLAAYKVVLPFKGTQPGDITVERKAIVVASFDPADGSDPKARVDVTTVKKPRQEGQIPRDFLQALPEATSAHYLEEYLTTLSDSEETPPSVSPSSASGMPSASQTPPATPASPPVSAATASVHLFVESSVDGAPTLKPTVAFLDGGGKLNLIPVVGVYKHLPGPSLQRKARPEDPDIIDPYHVLGAGAFGISFKMGDTRKGEDDVALKATAAPRTQLERTMISNESYIPAAVRHPNVLPAAGPPMEEQVRYPLPPLPRHSDLLTVPRKCHAMHYITSRADLTCGDLDRVIRRHLRSPSADPAADRTERWWLLVDMVRGLAYLHGKPFEHNDRRVLHNDIKPANVLLRRDPATGRLMALLADLGMACEYTGGSANFVRPVGSRGAAPRQHPATDVYSMGVTLFCLYTQTDTYHKTEERPSEDELREAFAEVGVMEAAAGCPPVLVDLLVRMCSRDPTDRPSMKRVREAVEAVVVASEAAVRRKAAAEEEARLMAAAEEEARRKAAAEEARRKEEEARRKAAAEEEARRKAAAEEEARLMAAAEEEARRKAAAEEARRKEEEARRKAAAEEEARRKAAAEEEARRKAAAEEEARRKAAAEEEARRKAAAEEEARRKAAAEEARRKAAAEEEARRRPFRPLMEFATRVPTPMPGVTPQSVIAIALGDSTCSVSYCLPPFTERNLRHLCLGSSEESMIRTAIVIERSSGSVAGFGKFSHANWESEGKQGTFLHFENVSPASGAQTVMPVGGRPGDERPVDELFSLFLKAVSDAALAAVAQSTARPPCDVDRHQQLWVIAVPPHWSSVIRATVSEAALKAGLISKSNSDLVDWPDATAASYFFEKSYLMPAKCLVVGCDGGGTLDLTLLEVSEMRLSPRPLWIQTSVAFGATDADKNYLAFLRQLLGPDYPEMDAPHRAVLQSDCEFQKAQFDGNNRVRVSISALCEFVEPSQIDAAIWRFNEGPAFAPPGFCPWATVSPTTPHEPIRRLGFNLLLPAPLVMSFFEGTFARIAEQVAQMVPRRLQYIILVGDFSPLPLLHQYLREHVDSGGAQWVPLSRSPAPLSDGAVLLGLKMIQSQPTE</sequence>
<comment type="caution">
    <text evidence="3">The sequence shown here is derived from an EMBL/GenBank/DDBJ whole genome shotgun (WGS) entry which is preliminary data.</text>
</comment>
<evidence type="ECO:0000313" key="3">
    <source>
        <dbReference type="EMBL" id="KAJ4456967.1"/>
    </source>
</evidence>
<reference evidence="3" key="1">
    <citation type="journal article" date="2022" name="bioRxiv">
        <title>Genomics of Preaxostyla Flagellates Illuminates Evolutionary Transitions and the Path Towards Mitochondrial Loss.</title>
        <authorList>
            <person name="Novak L.V.F."/>
            <person name="Treitli S.C."/>
            <person name="Pyrih J."/>
            <person name="Halakuc P."/>
            <person name="Pipaliya S.V."/>
            <person name="Vacek V."/>
            <person name="Brzon O."/>
            <person name="Soukal P."/>
            <person name="Eme L."/>
            <person name="Dacks J.B."/>
            <person name="Karnkowska A."/>
            <person name="Elias M."/>
            <person name="Hampl V."/>
        </authorList>
    </citation>
    <scope>NUCLEOTIDE SEQUENCE</scope>
    <source>
        <strain evidence="3">RCP-MX</strain>
    </source>
</reference>
<dbReference type="PROSITE" id="PS00108">
    <property type="entry name" value="PROTEIN_KINASE_ST"/>
    <property type="match status" value="1"/>
</dbReference>
<feature type="region of interest" description="Disordered" evidence="1">
    <location>
        <begin position="505"/>
        <end position="632"/>
    </location>
</feature>
<feature type="domain" description="Protein kinase" evidence="2">
    <location>
        <begin position="179"/>
        <end position="473"/>
    </location>
</feature>
<dbReference type="SMART" id="SM00220">
    <property type="entry name" value="S_TKc"/>
    <property type="match status" value="1"/>
</dbReference>
<evidence type="ECO:0000256" key="1">
    <source>
        <dbReference type="SAM" id="MobiDB-lite"/>
    </source>
</evidence>
<accession>A0ABQ8UF18</accession>
<evidence type="ECO:0000313" key="4">
    <source>
        <dbReference type="Proteomes" id="UP001141327"/>
    </source>
</evidence>
<dbReference type="Proteomes" id="UP001141327">
    <property type="component" value="Unassembled WGS sequence"/>
</dbReference>
<dbReference type="InterPro" id="IPR011009">
    <property type="entry name" value="Kinase-like_dom_sf"/>
</dbReference>
<dbReference type="EMBL" id="JAPMOS010000057">
    <property type="protein sequence ID" value="KAJ4456967.1"/>
    <property type="molecule type" value="Genomic_DNA"/>
</dbReference>
<organism evidence="3 4">
    <name type="scientific">Paratrimastix pyriformis</name>
    <dbReference type="NCBI Taxonomy" id="342808"/>
    <lineage>
        <taxon>Eukaryota</taxon>
        <taxon>Metamonada</taxon>
        <taxon>Preaxostyla</taxon>
        <taxon>Paratrimastigidae</taxon>
        <taxon>Paratrimastix</taxon>
    </lineage>
</organism>
<feature type="region of interest" description="Disordered" evidence="1">
    <location>
        <begin position="81"/>
        <end position="116"/>
    </location>
</feature>